<feature type="domain" description="tRNA synthetases class I catalytic" evidence="13">
    <location>
        <begin position="14"/>
        <end position="197"/>
    </location>
</feature>
<dbReference type="EMBL" id="AMFJ01021655">
    <property type="protein sequence ID" value="EKD65994.1"/>
    <property type="molecule type" value="Genomic_DNA"/>
</dbReference>
<dbReference type="GO" id="GO:0005524">
    <property type="term" value="F:ATP binding"/>
    <property type="evidence" value="ECO:0007669"/>
    <property type="project" value="UniProtKB-UniRule"/>
</dbReference>
<protein>
    <recommendedName>
        <fullName evidence="12">Cysteine--tRNA ligase</fullName>
        <ecNumber evidence="12">6.1.1.16</ecNumber>
    </recommendedName>
    <alternativeName>
        <fullName evidence="12">Cysteinyl-tRNA synthetase</fullName>
        <shortName evidence="12">CysRS</shortName>
    </alternativeName>
</protein>
<evidence type="ECO:0000256" key="4">
    <source>
        <dbReference type="ARBA" id="ARBA00022490"/>
    </source>
</evidence>
<keyword evidence="9 12" id="KW-0067">ATP-binding</keyword>
<feature type="short sequence motif" description="'KMSKS' region" evidence="12">
    <location>
        <begin position="288"/>
        <end position="292"/>
    </location>
</feature>
<dbReference type="HAMAP" id="MF_00041">
    <property type="entry name" value="Cys_tRNA_synth"/>
    <property type="match status" value="1"/>
</dbReference>
<evidence type="ECO:0000313" key="15">
    <source>
        <dbReference type="EMBL" id="EKD65994.1"/>
    </source>
</evidence>
<feature type="domain" description="tRNA synthetases class I catalytic" evidence="13">
    <location>
        <begin position="223"/>
        <end position="342"/>
    </location>
</feature>
<dbReference type="PRINTS" id="PR00983">
    <property type="entry name" value="TRNASYNTHCYS"/>
</dbReference>
<dbReference type="GO" id="GO:0006423">
    <property type="term" value="P:cysteinyl-tRNA aminoacylation"/>
    <property type="evidence" value="ECO:0007669"/>
    <property type="project" value="UniProtKB-UniRule"/>
</dbReference>
<evidence type="ECO:0000256" key="10">
    <source>
        <dbReference type="ARBA" id="ARBA00022917"/>
    </source>
</evidence>
<feature type="binding site" evidence="12">
    <location>
        <position position="291"/>
    </location>
    <ligand>
        <name>ATP</name>
        <dbReference type="ChEBI" id="CHEBI:30616"/>
    </ligand>
</feature>
<dbReference type="GO" id="GO:0008270">
    <property type="term" value="F:zinc ion binding"/>
    <property type="evidence" value="ECO:0007669"/>
    <property type="project" value="UniProtKB-UniRule"/>
</dbReference>
<dbReference type="Pfam" id="PF09190">
    <property type="entry name" value="DALR_2"/>
    <property type="match status" value="1"/>
</dbReference>
<dbReference type="SUPFAM" id="SSF52374">
    <property type="entry name" value="Nucleotidylyl transferase"/>
    <property type="match status" value="1"/>
</dbReference>
<feature type="short sequence motif" description="'HIGH' region" evidence="12">
    <location>
        <begin position="29"/>
        <end position="39"/>
    </location>
</feature>
<keyword evidence="8 12" id="KW-0862">Zinc</keyword>
<feature type="binding site" evidence="12">
    <location>
        <position position="256"/>
    </location>
    <ligand>
        <name>Zn(2+)</name>
        <dbReference type="ChEBI" id="CHEBI:29105"/>
    </ligand>
</feature>
<comment type="caution">
    <text evidence="15">The sequence shown here is derived from an EMBL/GenBank/DDBJ whole genome shotgun (WGS) entry which is preliminary data.</text>
</comment>
<evidence type="ECO:0000256" key="7">
    <source>
        <dbReference type="ARBA" id="ARBA00022741"/>
    </source>
</evidence>
<dbReference type="Gene3D" id="3.40.50.620">
    <property type="entry name" value="HUPs"/>
    <property type="match status" value="1"/>
</dbReference>
<comment type="subcellular location">
    <subcellularLocation>
        <location evidence="1 12">Cytoplasm</location>
    </subcellularLocation>
</comment>
<keyword evidence="5 12" id="KW-0436">Ligase</keyword>
<evidence type="ECO:0000256" key="1">
    <source>
        <dbReference type="ARBA" id="ARBA00004496"/>
    </source>
</evidence>
<dbReference type="PANTHER" id="PTHR10890">
    <property type="entry name" value="CYSTEINYL-TRNA SYNTHETASE"/>
    <property type="match status" value="1"/>
</dbReference>
<dbReference type="InterPro" id="IPR014729">
    <property type="entry name" value="Rossmann-like_a/b/a_fold"/>
</dbReference>
<dbReference type="Pfam" id="PF01406">
    <property type="entry name" value="tRNA-synt_1e"/>
    <property type="match status" value="2"/>
</dbReference>
<evidence type="ECO:0000256" key="5">
    <source>
        <dbReference type="ARBA" id="ARBA00022598"/>
    </source>
</evidence>
<evidence type="ECO:0000256" key="3">
    <source>
        <dbReference type="ARBA" id="ARBA00011245"/>
    </source>
</evidence>
<dbReference type="InterPro" id="IPR009080">
    <property type="entry name" value="tRNAsynth_Ia_anticodon-bd"/>
</dbReference>
<organism evidence="15">
    <name type="scientific">uncultured bacterium</name>
    <name type="common">gcode 4</name>
    <dbReference type="NCBI Taxonomy" id="1234023"/>
    <lineage>
        <taxon>Bacteria</taxon>
        <taxon>environmental samples</taxon>
    </lineage>
</organism>
<feature type="binding site" evidence="12">
    <location>
        <position position="27"/>
    </location>
    <ligand>
        <name>Zn(2+)</name>
        <dbReference type="ChEBI" id="CHEBI:29105"/>
    </ligand>
</feature>
<comment type="cofactor">
    <cofactor evidence="12">
        <name>Zn(2+)</name>
        <dbReference type="ChEBI" id="CHEBI:29105"/>
    </cofactor>
    <text evidence="12">Binds 1 zinc ion per subunit.</text>
</comment>
<dbReference type="GO" id="GO:0005829">
    <property type="term" value="C:cytosol"/>
    <property type="evidence" value="ECO:0007669"/>
    <property type="project" value="TreeGrafter"/>
</dbReference>
<feature type="binding site" evidence="12">
    <location>
        <position position="231"/>
    </location>
    <ligand>
        <name>Zn(2+)</name>
        <dbReference type="ChEBI" id="CHEBI:29105"/>
    </ligand>
</feature>
<keyword evidence="11 12" id="KW-0030">Aminoacyl-tRNA synthetase</keyword>
<evidence type="ECO:0000259" key="14">
    <source>
        <dbReference type="Pfam" id="PF09190"/>
    </source>
</evidence>
<dbReference type="InterPro" id="IPR015273">
    <property type="entry name" value="Cys-tRNA-synt_Ia_DALR"/>
</dbReference>
<gene>
    <name evidence="12" type="primary">cysS</name>
    <name evidence="15" type="ORF">ACD_49C00069G0002</name>
</gene>
<dbReference type="GO" id="GO:0004817">
    <property type="term" value="F:cysteine-tRNA ligase activity"/>
    <property type="evidence" value="ECO:0007669"/>
    <property type="project" value="UniProtKB-UniRule"/>
</dbReference>
<accession>K2BUR4</accession>
<proteinExistence type="inferred from homology"/>
<dbReference type="PANTHER" id="PTHR10890:SF3">
    <property type="entry name" value="CYSTEINE--TRNA LIGASE, CYTOPLASMIC"/>
    <property type="match status" value="1"/>
</dbReference>
<reference evidence="15" key="1">
    <citation type="journal article" date="2012" name="Science">
        <title>Fermentation, hydrogen, and sulfur metabolism in multiple uncultivated bacterial phyla.</title>
        <authorList>
            <person name="Wrighton K.C."/>
            <person name="Thomas B.C."/>
            <person name="Sharon I."/>
            <person name="Miller C.S."/>
            <person name="Castelle C.J."/>
            <person name="VerBerkmoes N.C."/>
            <person name="Wilkins M.J."/>
            <person name="Hettich R.L."/>
            <person name="Lipton M.S."/>
            <person name="Williams K.H."/>
            <person name="Long P.E."/>
            <person name="Banfield J.F."/>
        </authorList>
    </citation>
    <scope>NUCLEOTIDE SEQUENCE [LARGE SCALE GENOMIC DNA]</scope>
</reference>
<dbReference type="SUPFAM" id="SSF47323">
    <property type="entry name" value="Anticodon-binding domain of a subclass of class I aminoacyl-tRNA synthetases"/>
    <property type="match status" value="1"/>
</dbReference>
<keyword evidence="10 12" id="KW-0648">Protein biosynthesis</keyword>
<keyword evidence="6 12" id="KW-0479">Metal-binding</keyword>
<evidence type="ECO:0000256" key="8">
    <source>
        <dbReference type="ARBA" id="ARBA00022833"/>
    </source>
</evidence>
<dbReference type="InterPro" id="IPR015803">
    <property type="entry name" value="Cys-tRNA-ligase"/>
</dbReference>
<evidence type="ECO:0000259" key="13">
    <source>
        <dbReference type="Pfam" id="PF01406"/>
    </source>
</evidence>
<evidence type="ECO:0000256" key="12">
    <source>
        <dbReference type="HAMAP-Rule" id="MF_00041"/>
    </source>
</evidence>
<evidence type="ECO:0000256" key="9">
    <source>
        <dbReference type="ARBA" id="ARBA00022840"/>
    </source>
</evidence>
<dbReference type="Gene3D" id="1.20.120.1910">
    <property type="entry name" value="Cysteine-tRNA ligase, C-terminal anti-codon recognition domain"/>
    <property type="match status" value="1"/>
</dbReference>
<comment type="subunit">
    <text evidence="3 12">Monomer.</text>
</comment>
<sequence>MQLTNTLTRAKEEFKPLKQDKIKIYYCGPTPYNYAHIGNLRAYLFSDMVIRTLRFLGYKAETTMNITDIDDKTIRDSQKERVDLMTFTQKYTKFFLDDLEKLRIKKADNISPISQLIPEMVEIINWLLTKWYAYLADDGSIYYSISKFKNYGQLAHLDFAWMKSSVRINNDEYEKDEVADFALWKAYNEQKDWPNKWEGKFIIPSPLTPLPEGEGNKEITIWWRPGWHIECSACNLKFFGPQIDLHMGGIDNIFPHHQNEIAQSEAYTGKVFSKYWMHNWHVLVNNKKMSKSAHNFYTLLDVEEKMKSEASLDLIHRWYRFMSYGAKYSDSFNFTFDKLRQAITNIRSFDEVFKRIKNYKPKTGKTTKEVSQNLQNYITDYISALEDDFNTVEALVPVFEFVKYINSGIDNNSLNSGEIEATIWVFKTFNEVLDIFDFNIFQANEEIPTEILDLLNARNKAKTEKNYNLSDEIRDKITNLWYKIIDDKQGSRAEKI</sequence>
<comment type="catalytic activity">
    <reaction evidence="12">
        <text>tRNA(Cys) + L-cysteine + ATP = L-cysteinyl-tRNA(Cys) + AMP + diphosphate</text>
        <dbReference type="Rhea" id="RHEA:17773"/>
        <dbReference type="Rhea" id="RHEA-COMP:9661"/>
        <dbReference type="Rhea" id="RHEA-COMP:9679"/>
        <dbReference type="ChEBI" id="CHEBI:30616"/>
        <dbReference type="ChEBI" id="CHEBI:33019"/>
        <dbReference type="ChEBI" id="CHEBI:35235"/>
        <dbReference type="ChEBI" id="CHEBI:78442"/>
        <dbReference type="ChEBI" id="CHEBI:78517"/>
        <dbReference type="ChEBI" id="CHEBI:456215"/>
        <dbReference type="EC" id="6.1.1.16"/>
    </reaction>
</comment>
<name>K2BUR4_9BACT</name>
<evidence type="ECO:0000256" key="2">
    <source>
        <dbReference type="ARBA" id="ARBA00005594"/>
    </source>
</evidence>
<dbReference type="InterPro" id="IPR024909">
    <property type="entry name" value="Cys-tRNA/MSH_ligase"/>
</dbReference>
<dbReference type="AlphaFoldDB" id="K2BUR4"/>
<keyword evidence="4 12" id="KW-0963">Cytoplasm</keyword>
<feature type="domain" description="Cysteinyl-tRNA synthetase class Ia DALR" evidence="14">
    <location>
        <begin position="381"/>
        <end position="436"/>
    </location>
</feature>
<feature type="binding site" evidence="12">
    <location>
        <position position="260"/>
    </location>
    <ligand>
        <name>Zn(2+)</name>
        <dbReference type="ChEBI" id="CHEBI:29105"/>
    </ligand>
</feature>
<comment type="similarity">
    <text evidence="2 12">Belongs to the class-I aminoacyl-tRNA synthetase family.</text>
</comment>
<dbReference type="EC" id="6.1.1.16" evidence="12"/>
<dbReference type="InterPro" id="IPR032678">
    <property type="entry name" value="tRNA-synt_1_cat_dom"/>
</dbReference>
<evidence type="ECO:0000256" key="6">
    <source>
        <dbReference type="ARBA" id="ARBA00022723"/>
    </source>
</evidence>
<keyword evidence="7 12" id="KW-0547">Nucleotide-binding</keyword>
<evidence type="ECO:0000256" key="11">
    <source>
        <dbReference type="ARBA" id="ARBA00023146"/>
    </source>
</evidence>